<dbReference type="GO" id="GO:0016740">
    <property type="term" value="F:transferase activity"/>
    <property type="evidence" value="ECO:0007669"/>
    <property type="project" value="UniProtKB-KW"/>
</dbReference>
<proteinExistence type="inferred from homology"/>
<dbReference type="AlphaFoldDB" id="D7CPS7"/>
<dbReference type="Proteomes" id="UP000000378">
    <property type="component" value="Chromosome"/>
</dbReference>
<dbReference type="Pfam" id="PF00483">
    <property type="entry name" value="NTP_transferase"/>
    <property type="match status" value="1"/>
</dbReference>
<dbReference type="HOGENOM" id="CLU_029499_0_2_9"/>
<dbReference type="InterPro" id="IPR005835">
    <property type="entry name" value="NTP_transferase_dom"/>
</dbReference>
<organism evidence="4 5">
    <name type="scientific">Syntrophothermus lipocalidus (strain DSM 12680 / TGB-C1)</name>
    <dbReference type="NCBI Taxonomy" id="643648"/>
    <lineage>
        <taxon>Bacteria</taxon>
        <taxon>Bacillati</taxon>
        <taxon>Bacillota</taxon>
        <taxon>Clostridia</taxon>
        <taxon>Eubacteriales</taxon>
        <taxon>Syntrophomonadaceae</taxon>
        <taxon>Syntrophothermus</taxon>
    </lineage>
</organism>
<evidence type="ECO:0000259" key="3">
    <source>
        <dbReference type="Pfam" id="PF25087"/>
    </source>
</evidence>
<dbReference type="SUPFAM" id="SSF53448">
    <property type="entry name" value="Nucleotide-diphospho-sugar transferases"/>
    <property type="match status" value="1"/>
</dbReference>
<dbReference type="eggNOG" id="COG1208">
    <property type="taxonomic scope" value="Bacteria"/>
</dbReference>
<sequence length="348" mass="38094">MRAMIMAAGVGSRLMPLTAELPKPMVPVANRPVMENIIGLLAQHGITEIIANLHCHGPVIKEHFGDGTRFGVSLLYSEEKELLGTAGGVRRCEWFLGDTFVVMSGDALTDVNLTDLVEAHKRNGALATIALREMDEVEHYGVVIVGEDGLIQSFQEKPRREEALSRLVNTGIYVFEREIFDYIPEGEFYDFGRQVFPHLVRIKAPFYGHAIDRYWCDVGDIEAYRQAHRDVLEGRVDCPIEGQLLQGTLGVTNILVGERVELGRGVTLKGCVVIGPGCRIGDGAVLEDAVIWEDTVVEAKAVIRGSVIGSRCRIGRGAAVSPGAVIGSRYVVHEGTIVPENARLMPPR</sequence>
<dbReference type="STRING" id="643648.Slip_1953"/>
<reference evidence="5" key="1">
    <citation type="journal article" date="2010" name="Stand. Genomic Sci.">
        <title>Complete genome sequence of Syntrophothermus lipocalidus type strain (TGB-C1T).</title>
        <authorList>
            <consortium name="US DOE Joint Genome Institute (JGI-PGF)"/>
            <person name="Djao O."/>
            <person name="Zhang X."/>
            <person name="Lucas S."/>
            <person name="Lapidus A."/>
            <person name="Glavina Del Rio T."/>
            <person name="Nolan M."/>
            <person name="Tice H."/>
            <person name="Cheng J."/>
            <person name="Han C."/>
            <person name="Tapia R."/>
            <person name="Goodwin L."/>
            <person name="Pitluck S."/>
            <person name="Liolios K."/>
            <person name="Ivanova N."/>
            <person name="Mavromatis K."/>
            <person name="Mikhailova N."/>
            <person name="Ovchinnikova G."/>
            <person name="Pati A."/>
            <person name="Brambilla E."/>
            <person name="Chen A."/>
            <person name="Palaniappan K."/>
            <person name="Land M."/>
            <person name="Hauser L."/>
            <person name="Chang Y."/>
            <person name="Jeffries C."/>
            <person name="Rohde M."/>
            <person name="Sikorski J."/>
            <person name="Spring S."/>
            <person name="Goker M."/>
            <person name="Detter J."/>
            <person name="Woyke T."/>
            <person name="Bristow J."/>
            <person name="Eisen J."/>
            <person name="Markowitz V."/>
            <person name="Hugenholtz P."/>
            <person name="Kyrpides N."/>
            <person name="Klenk H."/>
        </authorList>
    </citation>
    <scope>NUCLEOTIDE SEQUENCE [LARGE SCALE GENOMIC DNA]</scope>
    <source>
        <strain evidence="5">DSM 12680 / TGB-C1</strain>
    </source>
</reference>
<dbReference type="InterPro" id="IPR056729">
    <property type="entry name" value="GMPPB_C"/>
</dbReference>
<comment type="similarity">
    <text evidence="1">Belongs to the transferase hexapeptide repeat family.</text>
</comment>
<dbReference type="Gene3D" id="2.160.10.10">
    <property type="entry name" value="Hexapeptide repeat proteins"/>
    <property type="match status" value="1"/>
</dbReference>
<gene>
    <name evidence="4" type="ordered locus">Slip_1953</name>
</gene>
<dbReference type="Gene3D" id="3.90.550.10">
    <property type="entry name" value="Spore Coat Polysaccharide Biosynthesis Protein SpsA, Chain A"/>
    <property type="match status" value="1"/>
</dbReference>
<name>D7CPS7_SYNLT</name>
<dbReference type="SUPFAM" id="SSF51161">
    <property type="entry name" value="Trimeric LpxA-like enzymes"/>
    <property type="match status" value="1"/>
</dbReference>
<reference evidence="4 5" key="2">
    <citation type="journal article" date="2010" name="Stand. Genomic Sci.">
        <title>Complete genome sequence of Syntrophothermus lipocalidus type strain (TGB-C1).</title>
        <authorList>
            <person name="Djao O.D."/>
            <person name="Zhang X."/>
            <person name="Lucas S."/>
            <person name="Lapidus A."/>
            <person name="Del Rio T.G."/>
            <person name="Nolan M."/>
            <person name="Tice H."/>
            <person name="Cheng J.F."/>
            <person name="Han C."/>
            <person name="Tapia R."/>
            <person name="Goodwin L."/>
            <person name="Pitluck S."/>
            <person name="Liolios K."/>
            <person name="Ivanova N."/>
            <person name="Mavromatis K."/>
            <person name="Mikhailova N."/>
            <person name="Ovchinnikova G."/>
            <person name="Pati A."/>
            <person name="Brambilla E."/>
            <person name="Chen A."/>
            <person name="Palaniappan K."/>
            <person name="Land M."/>
            <person name="Hauser L."/>
            <person name="Chang Y.J."/>
            <person name="Jeffries C.D."/>
            <person name="Rohde M."/>
            <person name="Sikorski J."/>
            <person name="Spring S."/>
            <person name="Goker M."/>
            <person name="Detter J.C."/>
            <person name="Woyke T."/>
            <person name="Bristow J."/>
            <person name="Eisen J.A."/>
            <person name="Markowitz V."/>
            <person name="Hugenholtz P."/>
            <person name="Kyrpides N.C."/>
            <person name="Klenk H.P."/>
        </authorList>
    </citation>
    <scope>NUCLEOTIDE SEQUENCE [LARGE SCALE GENOMIC DNA]</scope>
    <source>
        <strain evidence="5">DSM 12680 / TGB-C1</strain>
    </source>
</reference>
<dbReference type="InterPro" id="IPR029044">
    <property type="entry name" value="Nucleotide-diphossugar_trans"/>
</dbReference>
<dbReference type="OrthoDB" id="9801810at2"/>
<dbReference type="KEGG" id="slp:Slip_1953"/>
<evidence type="ECO:0000313" key="4">
    <source>
        <dbReference type="EMBL" id="ADI02705.1"/>
    </source>
</evidence>
<feature type="domain" description="Nucleotidyl transferase" evidence="2">
    <location>
        <begin position="3"/>
        <end position="233"/>
    </location>
</feature>
<dbReference type="EMBL" id="CP002048">
    <property type="protein sequence ID" value="ADI02705.1"/>
    <property type="molecule type" value="Genomic_DNA"/>
</dbReference>
<keyword evidence="5" id="KW-1185">Reference proteome</keyword>
<dbReference type="Pfam" id="PF25087">
    <property type="entry name" value="GMPPB_C"/>
    <property type="match status" value="1"/>
</dbReference>
<dbReference type="InterPro" id="IPR050486">
    <property type="entry name" value="Mannose-1P_guanyltransferase"/>
</dbReference>
<dbReference type="InterPro" id="IPR011004">
    <property type="entry name" value="Trimer_LpxA-like_sf"/>
</dbReference>
<feature type="domain" description="Mannose-1-phosphate guanyltransferase C-terminal" evidence="3">
    <location>
        <begin position="252"/>
        <end position="340"/>
    </location>
</feature>
<protein>
    <submittedName>
        <fullName evidence="4">Nucleotidyl transferase</fullName>
    </submittedName>
</protein>
<accession>D7CPS7</accession>
<evidence type="ECO:0000313" key="5">
    <source>
        <dbReference type="Proteomes" id="UP000000378"/>
    </source>
</evidence>
<dbReference type="CDD" id="cd04181">
    <property type="entry name" value="NTP_transferase"/>
    <property type="match status" value="1"/>
</dbReference>
<evidence type="ECO:0000256" key="1">
    <source>
        <dbReference type="ARBA" id="ARBA00007274"/>
    </source>
</evidence>
<dbReference type="PANTHER" id="PTHR22572">
    <property type="entry name" value="SUGAR-1-PHOSPHATE GUANYL TRANSFERASE"/>
    <property type="match status" value="1"/>
</dbReference>
<evidence type="ECO:0000259" key="2">
    <source>
        <dbReference type="Pfam" id="PF00483"/>
    </source>
</evidence>
<keyword evidence="4" id="KW-0808">Transferase</keyword>